<reference evidence="3" key="4">
    <citation type="submission" date="2025-05" db="UniProtKB">
        <authorList>
            <consortium name="EnsemblFungi"/>
        </authorList>
    </citation>
    <scope>IDENTIFICATION</scope>
    <source>
        <strain evidence="3">isolate 1-1 / race 1 (BBBD)</strain>
    </source>
</reference>
<feature type="compositionally biased region" description="Gly residues" evidence="1">
    <location>
        <begin position="315"/>
        <end position="345"/>
    </location>
</feature>
<dbReference type="VEuPathDB" id="FungiDB:PTTG_04054"/>
<reference evidence="3 4" key="3">
    <citation type="journal article" date="2017" name="G3 (Bethesda)">
        <title>Comparative analysis highlights variable genome content of wheat rusts and divergence of the mating loci.</title>
        <authorList>
            <person name="Cuomo C.A."/>
            <person name="Bakkeren G."/>
            <person name="Khalil H.B."/>
            <person name="Panwar V."/>
            <person name="Joly D."/>
            <person name="Linning R."/>
            <person name="Sakthikumar S."/>
            <person name="Song X."/>
            <person name="Adiconis X."/>
            <person name="Fan L."/>
            <person name="Goldberg J.M."/>
            <person name="Levin J.Z."/>
            <person name="Young S."/>
            <person name="Zeng Q."/>
            <person name="Anikster Y."/>
            <person name="Bruce M."/>
            <person name="Wang M."/>
            <person name="Yin C."/>
            <person name="McCallum B."/>
            <person name="Szabo L.J."/>
            <person name="Hulbert S."/>
            <person name="Chen X."/>
            <person name="Fellers J.P."/>
        </authorList>
    </citation>
    <scope>NUCLEOTIDE SEQUENCE</scope>
    <source>
        <strain evidence="3">isolate 1-1 / race 1 (BBBD)</strain>
        <strain evidence="4">Isolate 1-1 / race 1 (BBBD)</strain>
    </source>
</reference>
<evidence type="ECO:0000256" key="1">
    <source>
        <dbReference type="SAM" id="MobiDB-lite"/>
    </source>
</evidence>
<dbReference type="AlphaFoldDB" id="A0A180G597"/>
<keyword evidence="4" id="KW-1185">Reference proteome</keyword>
<accession>A0A180G597</accession>
<feature type="compositionally biased region" description="Gly residues" evidence="1">
    <location>
        <begin position="253"/>
        <end position="268"/>
    </location>
</feature>
<sequence length="380" mass="39086">MCIQCEASLGSCTEHLPILPNIDMIYKERKLHPQFHPSPSPISHFQSSLSIYCVNFCSKRYIKGDLRRLSILAQVELSINSPSSSIAQRAQPIRFTCKESSYLVISLLFFQSTTPIMFTRFFLCVFSLSAVIQLTTCIPTATRRSIGAGGNPDGQPALLRRGDLAGPESASTQRLDRRTLRRGCHSHKYSRRSLKTREHGGDSASASSSASSSSDSKESDDDDDDSEEDDDSEDKGYSRKCGDYDSSSKKGSGLPGLDGLLGGGGKDGGGSKDDGGPTSMLSGAGSPLKMLGGGKDGGGPTSMLSGAGSPMKMLSGGGDGGGPTSMLSGAGGPLKMLGGGGGGGPTSMLSGAGSPMKMLGGGGGGGLPIDLPMKGLPGLG</sequence>
<name>A0A180G597_PUCT1</name>
<feature type="compositionally biased region" description="Low complexity" evidence="1">
    <location>
        <begin position="202"/>
        <end position="214"/>
    </location>
</feature>
<feature type="compositionally biased region" description="Basic and acidic residues" evidence="1">
    <location>
        <begin position="234"/>
        <end position="248"/>
    </location>
</feature>
<dbReference type="Proteomes" id="UP000005240">
    <property type="component" value="Unassembled WGS sequence"/>
</dbReference>
<organism evidence="2">
    <name type="scientific">Puccinia triticina (isolate 1-1 / race 1 (BBBD))</name>
    <name type="common">Brown leaf rust fungus</name>
    <dbReference type="NCBI Taxonomy" id="630390"/>
    <lineage>
        <taxon>Eukaryota</taxon>
        <taxon>Fungi</taxon>
        <taxon>Dikarya</taxon>
        <taxon>Basidiomycota</taxon>
        <taxon>Pucciniomycotina</taxon>
        <taxon>Pucciniomycetes</taxon>
        <taxon>Pucciniales</taxon>
        <taxon>Pucciniaceae</taxon>
        <taxon>Puccinia</taxon>
    </lineage>
</organism>
<feature type="compositionally biased region" description="Basic residues" evidence="1">
    <location>
        <begin position="179"/>
        <end position="194"/>
    </location>
</feature>
<evidence type="ECO:0000313" key="2">
    <source>
        <dbReference type="EMBL" id="OAV87816.1"/>
    </source>
</evidence>
<dbReference type="EnsemblFungi" id="PTTG_04054-t43_1">
    <property type="protein sequence ID" value="PTTG_04054-t43_1-p1"/>
    <property type="gene ID" value="PTTG_04054"/>
</dbReference>
<dbReference type="EMBL" id="ADAS02000275">
    <property type="protein sequence ID" value="OAV87816.1"/>
    <property type="molecule type" value="Genomic_DNA"/>
</dbReference>
<reference evidence="2" key="2">
    <citation type="submission" date="2016-05" db="EMBL/GenBank/DDBJ databases">
        <title>Comparative analysis highlights variable genome content of wheat rusts and divergence of the mating loci.</title>
        <authorList>
            <person name="Cuomo C.A."/>
            <person name="Bakkeren G."/>
            <person name="Szabo L."/>
            <person name="Khalil H."/>
            <person name="Joly D."/>
            <person name="Goldberg J."/>
            <person name="Young S."/>
            <person name="Zeng Q."/>
            <person name="Fellers J."/>
        </authorList>
    </citation>
    <scope>NUCLEOTIDE SEQUENCE [LARGE SCALE GENOMIC DNA]</scope>
    <source>
        <strain evidence="2">1-1 BBBD Race 1</strain>
    </source>
</reference>
<feature type="compositionally biased region" description="Acidic residues" evidence="1">
    <location>
        <begin position="218"/>
        <end position="233"/>
    </location>
</feature>
<proteinExistence type="predicted"/>
<gene>
    <name evidence="2" type="ORF">PTTG_04054</name>
</gene>
<feature type="compositionally biased region" description="Gly residues" evidence="1">
    <location>
        <begin position="291"/>
        <end position="300"/>
    </location>
</feature>
<feature type="region of interest" description="Disordered" evidence="1">
    <location>
        <begin position="143"/>
        <end position="357"/>
    </location>
</feature>
<evidence type="ECO:0000313" key="4">
    <source>
        <dbReference type="Proteomes" id="UP000005240"/>
    </source>
</evidence>
<reference evidence="2" key="1">
    <citation type="submission" date="2009-11" db="EMBL/GenBank/DDBJ databases">
        <authorList>
            <consortium name="The Broad Institute Genome Sequencing Platform"/>
            <person name="Ward D."/>
            <person name="Feldgarden M."/>
            <person name="Earl A."/>
            <person name="Young S.K."/>
            <person name="Zeng Q."/>
            <person name="Koehrsen M."/>
            <person name="Alvarado L."/>
            <person name="Berlin A."/>
            <person name="Bochicchio J."/>
            <person name="Borenstein D."/>
            <person name="Chapman S.B."/>
            <person name="Chen Z."/>
            <person name="Engels R."/>
            <person name="Freedman E."/>
            <person name="Gellesch M."/>
            <person name="Goldberg J."/>
            <person name="Griggs A."/>
            <person name="Gujja S."/>
            <person name="Heilman E."/>
            <person name="Heiman D."/>
            <person name="Hepburn T."/>
            <person name="Howarth C."/>
            <person name="Jen D."/>
            <person name="Larson L."/>
            <person name="Lewis B."/>
            <person name="Mehta T."/>
            <person name="Park D."/>
            <person name="Pearson M."/>
            <person name="Roberts A."/>
            <person name="Saif S."/>
            <person name="Shea T."/>
            <person name="Shenoy N."/>
            <person name="Sisk P."/>
            <person name="Stolte C."/>
            <person name="Sykes S."/>
            <person name="Thomson T."/>
            <person name="Walk T."/>
            <person name="White J."/>
            <person name="Yandava C."/>
            <person name="Izard J."/>
            <person name="Baranova O.V."/>
            <person name="Blanton J.M."/>
            <person name="Tanner A.C."/>
            <person name="Dewhirst F.E."/>
            <person name="Haas B."/>
            <person name="Nusbaum C."/>
            <person name="Birren B."/>
        </authorList>
    </citation>
    <scope>NUCLEOTIDE SEQUENCE [LARGE SCALE GENOMIC DNA]</scope>
    <source>
        <strain evidence="2">1-1 BBBD Race 1</strain>
    </source>
</reference>
<evidence type="ECO:0000313" key="3">
    <source>
        <dbReference type="EnsemblFungi" id="PTTG_04054-t43_1-p1"/>
    </source>
</evidence>
<protein>
    <submittedName>
        <fullName evidence="2 3">Uncharacterized protein</fullName>
    </submittedName>
</protein>